<feature type="compositionally biased region" description="Polar residues" evidence="1">
    <location>
        <begin position="1085"/>
        <end position="1111"/>
    </location>
</feature>
<protein>
    <recommendedName>
        <fullName evidence="2">Methyltransferase domain-containing protein</fullName>
    </recommendedName>
</protein>
<evidence type="ECO:0000313" key="4">
    <source>
        <dbReference type="Proteomes" id="UP000054477"/>
    </source>
</evidence>
<dbReference type="AlphaFoldDB" id="A0A0C9XE19"/>
<name>A0A0C9XE19_9AGAR</name>
<feature type="compositionally biased region" description="Low complexity" evidence="1">
    <location>
        <begin position="399"/>
        <end position="434"/>
    </location>
</feature>
<reference evidence="4" key="2">
    <citation type="submission" date="2015-01" db="EMBL/GenBank/DDBJ databases">
        <title>Evolutionary Origins and Diversification of the Mycorrhizal Mutualists.</title>
        <authorList>
            <consortium name="DOE Joint Genome Institute"/>
            <consortium name="Mycorrhizal Genomics Consortium"/>
            <person name="Kohler A."/>
            <person name="Kuo A."/>
            <person name="Nagy L.G."/>
            <person name="Floudas D."/>
            <person name="Copeland A."/>
            <person name="Barry K.W."/>
            <person name="Cichocki N."/>
            <person name="Veneault-Fourrey C."/>
            <person name="LaButti K."/>
            <person name="Lindquist E.A."/>
            <person name="Lipzen A."/>
            <person name="Lundell T."/>
            <person name="Morin E."/>
            <person name="Murat C."/>
            <person name="Riley R."/>
            <person name="Ohm R."/>
            <person name="Sun H."/>
            <person name="Tunlid A."/>
            <person name="Henrissat B."/>
            <person name="Grigoriev I.V."/>
            <person name="Hibbett D.S."/>
            <person name="Martin F."/>
        </authorList>
    </citation>
    <scope>NUCLEOTIDE SEQUENCE [LARGE SCALE GENOMIC DNA]</scope>
    <source>
        <strain evidence="4">LaAM-08-1</strain>
    </source>
</reference>
<gene>
    <name evidence="3" type="ORF">K443DRAFT_131544</name>
</gene>
<dbReference type="Pfam" id="PF13649">
    <property type="entry name" value="Methyltransf_25"/>
    <property type="match status" value="1"/>
</dbReference>
<reference evidence="3 4" key="1">
    <citation type="submission" date="2014-04" db="EMBL/GenBank/DDBJ databases">
        <authorList>
            <consortium name="DOE Joint Genome Institute"/>
            <person name="Kuo A."/>
            <person name="Kohler A."/>
            <person name="Nagy L.G."/>
            <person name="Floudas D."/>
            <person name="Copeland A."/>
            <person name="Barry K.W."/>
            <person name="Cichocki N."/>
            <person name="Veneault-Fourrey C."/>
            <person name="LaButti K."/>
            <person name="Lindquist E.A."/>
            <person name="Lipzen A."/>
            <person name="Lundell T."/>
            <person name="Morin E."/>
            <person name="Murat C."/>
            <person name="Sun H."/>
            <person name="Tunlid A."/>
            <person name="Henrissat B."/>
            <person name="Grigoriev I.V."/>
            <person name="Hibbett D.S."/>
            <person name="Martin F."/>
            <person name="Nordberg H.P."/>
            <person name="Cantor M.N."/>
            <person name="Hua S.X."/>
        </authorList>
    </citation>
    <scope>NUCLEOTIDE SEQUENCE [LARGE SCALE GENOMIC DNA]</scope>
    <source>
        <strain evidence="3 4">LaAM-08-1</strain>
    </source>
</reference>
<proteinExistence type="predicted"/>
<feature type="compositionally biased region" description="Basic and acidic residues" evidence="1">
    <location>
        <begin position="68"/>
        <end position="89"/>
    </location>
</feature>
<dbReference type="PANTHER" id="PTHR44068:SF11">
    <property type="entry name" value="GERANYL DIPHOSPHATE 2-C-METHYLTRANSFERASE"/>
    <property type="match status" value="1"/>
</dbReference>
<feature type="compositionally biased region" description="Low complexity" evidence="1">
    <location>
        <begin position="260"/>
        <end position="277"/>
    </location>
</feature>
<evidence type="ECO:0000259" key="2">
    <source>
        <dbReference type="Pfam" id="PF13649"/>
    </source>
</evidence>
<dbReference type="Proteomes" id="UP000054477">
    <property type="component" value="Unassembled WGS sequence"/>
</dbReference>
<dbReference type="OrthoDB" id="2013972at2759"/>
<feature type="compositionally biased region" description="Polar residues" evidence="1">
    <location>
        <begin position="278"/>
        <end position="326"/>
    </location>
</feature>
<dbReference type="EMBL" id="KN838583">
    <property type="protein sequence ID" value="KIK03146.1"/>
    <property type="molecule type" value="Genomic_DNA"/>
</dbReference>
<feature type="region of interest" description="Disordered" evidence="1">
    <location>
        <begin position="794"/>
        <end position="837"/>
    </location>
</feature>
<feature type="region of interest" description="Disordered" evidence="1">
    <location>
        <begin position="1001"/>
        <end position="1022"/>
    </location>
</feature>
<feature type="region of interest" description="Disordered" evidence="1">
    <location>
        <begin position="234"/>
        <end position="443"/>
    </location>
</feature>
<dbReference type="CDD" id="cd02440">
    <property type="entry name" value="AdoMet_MTases"/>
    <property type="match status" value="1"/>
</dbReference>
<organism evidence="3 4">
    <name type="scientific">Laccaria amethystina LaAM-08-1</name>
    <dbReference type="NCBI Taxonomy" id="1095629"/>
    <lineage>
        <taxon>Eukaryota</taxon>
        <taxon>Fungi</taxon>
        <taxon>Dikarya</taxon>
        <taxon>Basidiomycota</taxon>
        <taxon>Agaricomycotina</taxon>
        <taxon>Agaricomycetes</taxon>
        <taxon>Agaricomycetidae</taxon>
        <taxon>Agaricales</taxon>
        <taxon>Agaricineae</taxon>
        <taxon>Hydnangiaceae</taxon>
        <taxon>Laccaria</taxon>
    </lineage>
</organism>
<dbReference type="Gene3D" id="3.40.50.150">
    <property type="entry name" value="Vaccinia Virus protein VP39"/>
    <property type="match status" value="1"/>
</dbReference>
<dbReference type="HOGENOM" id="CLU_273749_0_0_1"/>
<feature type="region of interest" description="Disordered" evidence="1">
    <location>
        <begin position="1047"/>
        <end position="1115"/>
    </location>
</feature>
<evidence type="ECO:0000313" key="3">
    <source>
        <dbReference type="EMBL" id="KIK03146.1"/>
    </source>
</evidence>
<feature type="domain" description="Methyltransferase" evidence="2">
    <location>
        <begin position="608"/>
        <end position="709"/>
    </location>
</feature>
<feature type="compositionally biased region" description="Polar residues" evidence="1">
    <location>
        <begin position="375"/>
        <end position="396"/>
    </location>
</feature>
<sequence>MSSRAAAGRKRLQPVQDPRPTSPKTPAKGFFSRAKRSVPSSPSQPQEVTASPTSAGSSSWPYPQSDPFHSENTRDYPLREFSVPRKRGDSSAPLASPRHDVRYRRPATSPGNGLAEKVISSQFPFPPSNDFGLLEATYQPPPPSKNSRVSTARADSRPLRIQPARPVPIYSDDSPTLSEVHLESPGNPSIPHSLLLQTSPPIAELPAYAPISPTIPLARPTLQIDATNLYSTNVRSDNGSPATRWGSDPSLLFPSPPSSNPHSPSRSRLESSSLPSLAISQDDGNSYQHLSNSGGAPSLHTFSQSRHANASDSAISTRSGDSSKSPISFVESPKTSKTSSPTFIFPVSRSLARPKSTPKLNGQKANIRHFRRDSFGQTMSPISPTSSQLPTNNYPPRTQRVSMSSSSSQSVISSRMESSSSGSQSGNVQGQLSSTPATVPESPAPFFYPSARTRAHPSMRPAAKFKFKSQTKKRTDEADHRSRFMGIPFKKKSNPVTPTSPLAFRPLSVSGYSPSEGHTITEDMSALGTRSQDFRQQEYIVVQNQASDLEQKAERDRRIKSRIGNYPLDPYDSVLLDNDRQTGELLYRLNPTGSPSFHNYGNTPPLAVLDLGCGQGHWVVDAAIAWKGYGTKVTGYDMVDISKGLLPWAVKHGVKNNIKFVRGNFLKQRLPFSDNTFDLVRMSCLTLCITSDAWVFVFQEVCRVLSLGGRLELIDDSIFFPYGKASPSPENKLPISPTPRLDADAPRLSVSIPSSVFSTFRIYDSNSPNPGLGFTEGEAEDDDAYYGLDQVDEESDADDAATLNGRDDMPAAERDSPSPRATPVPRRQARTAKLGRNRDSWAQHAAITLDLEALFEHMLMHKFGISIYPEEFVLDLMKDVFGYAEQISTMHLTLASPDSATDDVGIRGRSGEAHRSTSKSEVLSQSPGLMLWPSTFIPMEQSELEIHASKHLRMLLSCKNLLVEHAIEATDDEEIDEESVLEALYEYEGFLRQRFNPPPLEFSVGGRDESPASDSASQRGSIFSVSSEYQDAMWEYQSELRQRFAWPGDLRPDSPRMARLQGTPTFHTSIPTSSSGTLPLMNPGPNINSSHPDNSRTPTPRHSSNASNGSPPYSREEMTHVRTFHVYEAIKLDESVLGTAI</sequence>
<feature type="region of interest" description="Disordered" evidence="1">
    <location>
        <begin position="455"/>
        <end position="480"/>
    </location>
</feature>
<accession>A0A0C9XE19</accession>
<feature type="compositionally biased region" description="Polar residues" evidence="1">
    <location>
        <begin position="1012"/>
        <end position="1022"/>
    </location>
</feature>
<dbReference type="InterPro" id="IPR029063">
    <property type="entry name" value="SAM-dependent_MTases_sf"/>
</dbReference>
<evidence type="ECO:0000256" key="1">
    <source>
        <dbReference type="SAM" id="MobiDB-lite"/>
    </source>
</evidence>
<feature type="compositionally biased region" description="Polar residues" evidence="1">
    <location>
        <begin position="1062"/>
        <end position="1077"/>
    </location>
</feature>
<dbReference type="InterPro" id="IPR041698">
    <property type="entry name" value="Methyltransf_25"/>
</dbReference>
<feature type="compositionally biased region" description="Basic residues" evidence="1">
    <location>
        <begin position="455"/>
        <end position="472"/>
    </location>
</feature>
<feature type="region of interest" description="Disordered" evidence="1">
    <location>
        <begin position="1"/>
        <end position="114"/>
    </location>
</feature>
<feature type="compositionally biased region" description="Low complexity" evidence="1">
    <location>
        <begin position="332"/>
        <end position="342"/>
    </location>
</feature>
<feature type="region of interest" description="Disordered" evidence="1">
    <location>
        <begin position="130"/>
        <end position="189"/>
    </location>
</feature>
<dbReference type="STRING" id="1095629.A0A0C9XE19"/>
<dbReference type="SUPFAM" id="SSF53335">
    <property type="entry name" value="S-adenosyl-L-methionine-dependent methyltransferases"/>
    <property type="match status" value="1"/>
</dbReference>
<dbReference type="InterPro" id="IPR050447">
    <property type="entry name" value="Erg6_SMT_methyltransf"/>
</dbReference>
<feature type="compositionally biased region" description="Basic and acidic residues" evidence="1">
    <location>
        <begin position="805"/>
        <end position="817"/>
    </location>
</feature>
<feature type="compositionally biased region" description="Polar residues" evidence="1">
    <location>
        <begin position="47"/>
        <end position="62"/>
    </location>
</feature>
<dbReference type="PANTHER" id="PTHR44068">
    <property type="entry name" value="ZGC:194242"/>
    <property type="match status" value="1"/>
</dbReference>
<keyword evidence="4" id="KW-1185">Reference proteome</keyword>